<gene>
    <name evidence="1" type="ORF">FCI23_36645</name>
</gene>
<accession>A0A4U0S2V7</accession>
<keyword evidence="2" id="KW-1185">Reference proteome</keyword>
<dbReference type="AlphaFoldDB" id="A0A4U0S2V7"/>
<evidence type="ECO:0000313" key="1">
    <source>
        <dbReference type="EMBL" id="TKA03192.1"/>
    </source>
</evidence>
<organism evidence="1 2">
    <name type="scientific">Actinacidiphila oryziradicis</name>
    <dbReference type="NCBI Taxonomy" id="2571141"/>
    <lineage>
        <taxon>Bacteria</taxon>
        <taxon>Bacillati</taxon>
        <taxon>Actinomycetota</taxon>
        <taxon>Actinomycetes</taxon>
        <taxon>Kitasatosporales</taxon>
        <taxon>Streptomycetaceae</taxon>
        <taxon>Actinacidiphila</taxon>
    </lineage>
</organism>
<dbReference type="EMBL" id="SUMC01000055">
    <property type="protein sequence ID" value="TKA03192.1"/>
    <property type="molecule type" value="Genomic_DNA"/>
</dbReference>
<comment type="caution">
    <text evidence="1">The sequence shown here is derived from an EMBL/GenBank/DDBJ whole genome shotgun (WGS) entry which is preliminary data.</text>
</comment>
<reference evidence="1 2" key="1">
    <citation type="submission" date="2019-04" db="EMBL/GenBank/DDBJ databases">
        <title>Streptomyces oryziradicis sp. nov., a novel actinomycete isolated from rhizosphere soil of rice (Oryza sativa L.).</title>
        <authorList>
            <person name="Li C."/>
        </authorList>
    </citation>
    <scope>NUCLEOTIDE SEQUENCE [LARGE SCALE GENOMIC DNA]</scope>
    <source>
        <strain evidence="1 2">NEAU-C40</strain>
    </source>
</reference>
<dbReference type="RefSeq" id="WP_136728499.1">
    <property type="nucleotide sequence ID" value="NZ_SUMC01000055.1"/>
</dbReference>
<sequence>MGDIVTVEGRDHSVPNVFSLHSGGKLLLFTDGTCSALIRAEPLSACRSPLPPLAPCPAGVLWLTIGAFRCLHLVPSRFRLVRLMVGGALLGTPPAVAHGK</sequence>
<evidence type="ECO:0000313" key="2">
    <source>
        <dbReference type="Proteomes" id="UP000305778"/>
    </source>
</evidence>
<protein>
    <submittedName>
        <fullName evidence="1">Uncharacterized protein</fullName>
    </submittedName>
</protein>
<proteinExistence type="predicted"/>
<name>A0A4U0S2V7_9ACTN</name>
<dbReference type="Proteomes" id="UP000305778">
    <property type="component" value="Unassembled WGS sequence"/>
</dbReference>